<reference evidence="2 3" key="1">
    <citation type="journal article" date="2010" name="Stand. Genomic Sci.">
        <title>Complete genome sequence of Coraliomargarita akajimensis type strain (04OKA010-24).</title>
        <authorList>
            <person name="Mavromatis K."/>
            <person name="Abt B."/>
            <person name="Brambilla E."/>
            <person name="Lapidus A."/>
            <person name="Copeland A."/>
            <person name="Deshpande S."/>
            <person name="Nolan M."/>
            <person name="Lucas S."/>
            <person name="Tice H."/>
            <person name="Cheng J.F."/>
            <person name="Han C."/>
            <person name="Detter J.C."/>
            <person name="Woyke T."/>
            <person name="Goodwin L."/>
            <person name="Pitluck S."/>
            <person name="Held B."/>
            <person name="Brettin T."/>
            <person name="Tapia R."/>
            <person name="Ivanova N."/>
            <person name="Mikhailova N."/>
            <person name="Pati A."/>
            <person name="Liolios K."/>
            <person name="Chen A."/>
            <person name="Palaniappan K."/>
            <person name="Land M."/>
            <person name="Hauser L."/>
            <person name="Chang Y.J."/>
            <person name="Jeffries C.D."/>
            <person name="Rohde M."/>
            <person name="Goker M."/>
            <person name="Bristow J."/>
            <person name="Eisen J.A."/>
            <person name="Markowitz V."/>
            <person name="Hugenholtz P."/>
            <person name="Klenk H.P."/>
            <person name="Kyrpides N.C."/>
        </authorList>
    </citation>
    <scope>NUCLEOTIDE SEQUENCE [LARGE SCALE GENOMIC DNA]</scope>
    <source>
        <strain evidence="3">DSM 45221 / IAM 15411 / JCM 23193 / KCTC 12865</strain>
    </source>
</reference>
<dbReference type="RefSeq" id="WP_013043340.1">
    <property type="nucleotide sequence ID" value="NC_014008.1"/>
</dbReference>
<evidence type="ECO:0000313" key="2">
    <source>
        <dbReference type="EMBL" id="ADE54618.1"/>
    </source>
</evidence>
<dbReference type="InterPro" id="IPR015867">
    <property type="entry name" value="N-reg_PII/ATP_PRibTrfase_C"/>
</dbReference>
<proteinExistence type="inferred from homology"/>
<organism evidence="2 3">
    <name type="scientific">Coraliomargarita akajimensis (strain DSM 45221 / IAM 15411 / JCM 23193 / KCTC 12865 / 04OKA010-24)</name>
    <dbReference type="NCBI Taxonomy" id="583355"/>
    <lineage>
        <taxon>Bacteria</taxon>
        <taxon>Pseudomonadati</taxon>
        <taxon>Verrucomicrobiota</taxon>
        <taxon>Opitutia</taxon>
        <taxon>Puniceicoccales</taxon>
        <taxon>Coraliomargaritaceae</taxon>
        <taxon>Coraliomargarita</taxon>
    </lineage>
</organism>
<sequence>MSTGLCIGWTTIGSESAACELARELIACGLVACVQLEGPVRSMYKWDGRLCDEVEWRLMLKFAEAQSEAVEAKILHLHPYVTPEWVVVRADQVSLQYLNWVLGE</sequence>
<dbReference type="InterPro" id="IPR011322">
    <property type="entry name" value="N-reg_PII-like_a/b"/>
</dbReference>
<dbReference type="SUPFAM" id="SSF54913">
    <property type="entry name" value="GlnB-like"/>
    <property type="match status" value="1"/>
</dbReference>
<dbReference type="STRING" id="583355.Caka_1599"/>
<name>D5EJL9_CORAD</name>
<accession>D5EJL9</accession>
<dbReference type="GO" id="GO:0005507">
    <property type="term" value="F:copper ion binding"/>
    <property type="evidence" value="ECO:0007669"/>
    <property type="project" value="TreeGrafter"/>
</dbReference>
<dbReference type="HOGENOM" id="CLU_098807_3_1_0"/>
<dbReference type="EMBL" id="CP001998">
    <property type="protein sequence ID" value="ADE54618.1"/>
    <property type="molecule type" value="Genomic_DNA"/>
</dbReference>
<evidence type="ECO:0000313" key="3">
    <source>
        <dbReference type="Proteomes" id="UP000000925"/>
    </source>
</evidence>
<dbReference type="Proteomes" id="UP000000925">
    <property type="component" value="Chromosome"/>
</dbReference>
<dbReference type="AlphaFoldDB" id="D5EJL9"/>
<evidence type="ECO:0000256" key="1">
    <source>
        <dbReference type="ARBA" id="ARBA00010169"/>
    </source>
</evidence>
<dbReference type="PANTHER" id="PTHR23419">
    <property type="entry name" value="DIVALENT CATION TOLERANCE CUTA-RELATED"/>
    <property type="match status" value="1"/>
</dbReference>
<dbReference type="GO" id="GO:0010038">
    <property type="term" value="P:response to metal ion"/>
    <property type="evidence" value="ECO:0007669"/>
    <property type="project" value="InterPro"/>
</dbReference>
<dbReference type="Gene3D" id="3.30.70.120">
    <property type="match status" value="1"/>
</dbReference>
<dbReference type="Pfam" id="PF03091">
    <property type="entry name" value="CutA1"/>
    <property type="match status" value="1"/>
</dbReference>
<protein>
    <submittedName>
        <fullName evidence="2">CutA1 divalent ion tolerance protein</fullName>
    </submittedName>
</protein>
<keyword evidence="3" id="KW-1185">Reference proteome</keyword>
<dbReference type="InterPro" id="IPR004323">
    <property type="entry name" value="Ion_tolerance_CutA"/>
</dbReference>
<dbReference type="eggNOG" id="COG1324">
    <property type="taxonomic scope" value="Bacteria"/>
</dbReference>
<comment type="similarity">
    <text evidence="1">Belongs to the CutA family.</text>
</comment>
<gene>
    <name evidence="2" type="ordered locus">Caka_1599</name>
</gene>
<dbReference type="PANTHER" id="PTHR23419:SF8">
    <property type="entry name" value="FI09726P"/>
    <property type="match status" value="1"/>
</dbReference>
<dbReference type="KEGG" id="caa:Caka_1599"/>